<evidence type="ECO:0000313" key="3">
    <source>
        <dbReference type="Proteomes" id="UP000076630"/>
    </source>
</evidence>
<proteinExistence type="predicted"/>
<dbReference type="Proteomes" id="UP000076630">
    <property type="component" value="Unassembled WGS sequence"/>
</dbReference>
<feature type="chain" id="PRO_5007865825" description="YD repeat-containing protein" evidence="1">
    <location>
        <begin position="22"/>
        <end position="270"/>
    </location>
</feature>
<accession>A0A165RJP0</accession>
<organism evidence="2 3">
    <name type="scientific">Myroides marinus</name>
    <dbReference type="NCBI Taxonomy" id="703342"/>
    <lineage>
        <taxon>Bacteria</taxon>
        <taxon>Pseudomonadati</taxon>
        <taxon>Bacteroidota</taxon>
        <taxon>Flavobacteriia</taxon>
        <taxon>Flavobacteriales</taxon>
        <taxon>Flavobacteriaceae</taxon>
        <taxon>Myroides</taxon>
    </lineage>
</organism>
<evidence type="ECO:0000313" key="2">
    <source>
        <dbReference type="EMBL" id="KZE82762.1"/>
    </source>
</evidence>
<dbReference type="Gene3D" id="2.180.10.10">
    <property type="entry name" value="RHS repeat-associated core"/>
    <property type="match status" value="1"/>
</dbReference>
<dbReference type="AlphaFoldDB" id="A0A165RJP0"/>
<reference evidence="2 3" key="1">
    <citation type="submission" date="2016-01" db="EMBL/GenBank/DDBJ databases">
        <title>Whole genome sequencing of Myroides marinus L41.</title>
        <authorList>
            <person name="Hong K.W."/>
        </authorList>
    </citation>
    <scope>NUCLEOTIDE SEQUENCE [LARGE SCALE GENOMIC DNA]</scope>
    <source>
        <strain evidence="2 3">L41</strain>
    </source>
</reference>
<sequence>MKKVIPILLWTLAAFTTISCSSDSSTPTTEKIKERTVLSSYVVKETFKNGMNIYTVNFTYDKDNKVEKHVLKYESIEGNTSKKVSTTTYNYTYNNNKQLVSVQKVNDQDRKNTVLVFEYDHKQQMTKLSDKTDSYEVTFLHNEKKQINEALTPSSSVQRNTHFRYDNEGNLAGVSTNNNPNVSESYTYDSYKNPFRNIPINIQLDLNRTMATDIIYYYAPVNNISTYKLGLREEGNIQYEYNSDNYPTSSKKTVDDSVITETFVYKKIKE</sequence>
<feature type="signal peptide" evidence="1">
    <location>
        <begin position="1"/>
        <end position="21"/>
    </location>
</feature>
<dbReference type="RefSeq" id="WP_038987219.1">
    <property type="nucleotide sequence ID" value="NZ_JWJO01000043.1"/>
</dbReference>
<keyword evidence="3" id="KW-1185">Reference proteome</keyword>
<dbReference type="OrthoDB" id="1444189at2"/>
<dbReference type="EMBL" id="LQNU01000043">
    <property type="protein sequence ID" value="KZE82762.1"/>
    <property type="molecule type" value="Genomic_DNA"/>
</dbReference>
<gene>
    <name evidence="2" type="ORF">AV926_06545</name>
</gene>
<comment type="caution">
    <text evidence="2">The sequence shown here is derived from an EMBL/GenBank/DDBJ whole genome shotgun (WGS) entry which is preliminary data.</text>
</comment>
<dbReference type="PROSITE" id="PS51257">
    <property type="entry name" value="PROKAR_LIPOPROTEIN"/>
    <property type="match status" value="1"/>
</dbReference>
<name>A0A165RJP0_9FLAO</name>
<keyword evidence="1" id="KW-0732">Signal</keyword>
<evidence type="ECO:0000256" key="1">
    <source>
        <dbReference type="SAM" id="SignalP"/>
    </source>
</evidence>
<protein>
    <recommendedName>
        <fullName evidence="4">YD repeat-containing protein</fullName>
    </recommendedName>
</protein>
<evidence type="ECO:0008006" key="4">
    <source>
        <dbReference type="Google" id="ProtNLM"/>
    </source>
</evidence>